<evidence type="ECO:0000256" key="5">
    <source>
        <dbReference type="SAM" id="Phobius"/>
    </source>
</evidence>
<evidence type="ECO:0000259" key="7">
    <source>
        <dbReference type="PROSITE" id="PS50885"/>
    </source>
</evidence>
<evidence type="ECO:0000256" key="4">
    <source>
        <dbReference type="PROSITE-ProRule" id="PRU00284"/>
    </source>
</evidence>
<dbReference type="Proteomes" id="UP000183656">
    <property type="component" value="Unassembled WGS sequence"/>
</dbReference>
<dbReference type="GO" id="GO:0004888">
    <property type="term" value="F:transmembrane signaling receptor activity"/>
    <property type="evidence" value="ECO:0007669"/>
    <property type="project" value="InterPro"/>
</dbReference>
<evidence type="ECO:0000259" key="6">
    <source>
        <dbReference type="PROSITE" id="PS50111"/>
    </source>
</evidence>
<feature type="domain" description="Methyl-accepting transducer" evidence="6">
    <location>
        <begin position="270"/>
        <end position="499"/>
    </location>
</feature>
<dbReference type="InterPro" id="IPR047347">
    <property type="entry name" value="YvaQ-like_sensor"/>
</dbReference>
<dbReference type="GO" id="GO:0006935">
    <property type="term" value="P:chemotaxis"/>
    <property type="evidence" value="ECO:0007669"/>
    <property type="project" value="InterPro"/>
</dbReference>
<evidence type="ECO:0000256" key="2">
    <source>
        <dbReference type="ARBA" id="ARBA00022481"/>
    </source>
</evidence>
<dbReference type="InterPro" id="IPR004090">
    <property type="entry name" value="Chemotax_Me-accpt_rcpt"/>
</dbReference>
<dbReference type="PROSITE" id="PS50111">
    <property type="entry name" value="CHEMOTAXIS_TRANSDUC_2"/>
    <property type="match status" value="1"/>
</dbReference>
<evidence type="ECO:0000256" key="1">
    <source>
        <dbReference type="ARBA" id="ARBA00004370"/>
    </source>
</evidence>
<dbReference type="CDD" id="cd19411">
    <property type="entry name" value="MCP2201-like_sensor"/>
    <property type="match status" value="1"/>
</dbReference>
<feature type="domain" description="HAMP" evidence="7">
    <location>
        <begin position="210"/>
        <end position="265"/>
    </location>
</feature>
<feature type="transmembrane region" description="Helical" evidence="5">
    <location>
        <begin position="188"/>
        <end position="209"/>
    </location>
</feature>
<dbReference type="InterPro" id="IPR024478">
    <property type="entry name" value="HlyB_4HB_MCP"/>
</dbReference>
<gene>
    <name evidence="8" type="ORF">SAMN04489707_102419</name>
</gene>
<dbReference type="Gene3D" id="1.10.287.950">
    <property type="entry name" value="Methyl-accepting chemotaxis protein"/>
    <property type="match status" value="1"/>
</dbReference>
<accession>A0A1I7JBK3</accession>
<comment type="similarity">
    <text evidence="3">Belongs to the methyl-accepting chemotaxis (MCP) protein family.</text>
</comment>
<dbReference type="STRING" id="343013.SAMN04489707_102419"/>
<evidence type="ECO:0000313" key="8">
    <source>
        <dbReference type="EMBL" id="SFU82532.1"/>
    </source>
</evidence>
<reference evidence="8 9" key="1">
    <citation type="submission" date="2016-10" db="EMBL/GenBank/DDBJ databases">
        <authorList>
            <person name="de Groot N.N."/>
        </authorList>
    </citation>
    <scope>NUCLEOTIDE SEQUENCE [LARGE SCALE GENOMIC DNA]</scope>
    <source>
        <strain evidence="8 9">R-24608</strain>
    </source>
</reference>
<dbReference type="PANTHER" id="PTHR43531">
    <property type="entry name" value="PROTEIN ICFG"/>
    <property type="match status" value="1"/>
</dbReference>
<dbReference type="SMART" id="SM00283">
    <property type="entry name" value="MA"/>
    <property type="match status" value="1"/>
</dbReference>
<dbReference type="OrthoDB" id="5441488at2"/>
<keyword evidence="5" id="KW-1133">Transmembrane helix</keyword>
<keyword evidence="5" id="KW-0472">Membrane</keyword>
<proteinExistence type="inferred from homology"/>
<protein>
    <submittedName>
        <fullName evidence="8">Methyl-accepting chemotaxis protein</fullName>
    </submittedName>
</protein>
<name>A0A1I7JBK3_9BURK</name>
<keyword evidence="2" id="KW-0488">Methylation</keyword>
<sequence>MHKLSIGTRLAVGFGLLLFFALLNSALSIWQLQASSQGAQAIIEKPLAKERLISDWYRFIHTAVRRTTAIAKSSDPSLATYFAAEQKESAESTTAIHKQVETLMVTDEEKRLFGDITALRANYVAARDEVIRLKREGRAEESARLLEATFVPAAKVYVERVNDLLKLQRHALDQAAEPIREANNRTSLGILALGLLTLALGVVASLAIARGIVRPLGRSLGVARQVAAGDLSPVVFDAQQETRDESSALLQALGSMQQSLTRVILTIREAAESMATASAEIATGNLDLSQRTEQTASHLQTTAASMEELTGTVEHTAQAARTASALAGSAATVAGRGGALVEQVVHTMESIDGSARRIADITGVIDSIAFQTNILALNAAVEAARAGEQGRGFAVVAGEVRSLAQRSAAAAREIKDLIADSTRRVGEGSRLVREAGDTMREIVSAVQRVTDEVAGIAAAAGQQSAGIAQVNASVSQLDQMTQQNAALVEESAAAAQSLREQSERLSHAVAAFVLVPTEAAVRGRALALPA</sequence>
<dbReference type="PANTHER" id="PTHR43531:SF14">
    <property type="entry name" value="METHYL-ACCEPTING CHEMOTAXIS PROTEIN I-RELATED"/>
    <property type="match status" value="1"/>
</dbReference>
<dbReference type="FunFam" id="1.10.287.950:FF:000001">
    <property type="entry name" value="Methyl-accepting chemotaxis sensory transducer"/>
    <property type="match status" value="1"/>
</dbReference>
<dbReference type="AlphaFoldDB" id="A0A1I7JBK3"/>
<dbReference type="GO" id="GO:0007165">
    <property type="term" value="P:signal transduction"/>
    <property type="evidence" value="ECO:0007669"/>
    <property type="project" value="UniProtKB-KW"/>
</dbReference>
<keyword evidence="4" id="KW-0807">Transducer</keyword>
<dbReference type="Pfam" id="PF12729">
    <property type="entry name" value="4HB_MCP_1"/>
    <property type="match status" value="1"/>
</dbReference>
<dbReference type="PROSITE" id="PS50885">
    <property type="entry name" value="HAMP"/>
    <property type="match status" value="1"/>
</dbReference>
<dbReference type="InterPro" id="IPR051310">
    <property type="entry name" value="MCP_chemotaxis"/>
</dbReference>
<dbReference type="EMBL" id="FPBX01000024">
    <property type="protein sequence ID" value="SFU82532.1"/>
    <property type="molecule type" value="Genomic_DNA"/>
</dbReference>
<dbReference type="InterPro" id="IPR003660">
    <property type="entry name" value="HAMP_dom"/>
</dbReference>
<dbReference type="GO" id="GO:0005886">
    <property type="term" value="C:plasma membrane"/>
    <property type="evidence" value="ECO:0007669"/>
    <property type="project" value="TreeGrafter"/>
</dbReference>
<dbReference type="InterPro" id="IPR004089">
    <property type="entry name" value="MCPsignal_dom"/>
</dbReference>
<dbReference type="PRINTS" id="PR00260">
    <property type="entry name" value="CHEMTRNSDUCR"/>
</dbReference>
<keyword evidence="5" id="KW-0812">Transmembrane</keyword>
<dbReference type="RefSeq" id="WP_054257022.1">
    <property type="nucleotide sequence ID" value="NZ_CYIG01000030.1"/>
</dbReference>
<dbReference type="CDD" id="cd11386">
    <property type="entry name" value="MCP_signal"/>
    <property type="match status" value="1"/>
</dbReference>
<evidence type="ECO:0000256" key="3">
    <source>
        <dbReference type="ARBA" id="ARBA00029447"/>
    </source>
</evidence>
<dbReference type="SUPFAM" id="SSF58104">
    <property type="entry name" value="Methyl-accepting chemotaxis protein (MCP) signaling domain"/>
    <property type="match status" value="1"/>
</dbReference>
<organism evidence="8 9">
    <name type="scientific">Paenacidovorax caeni</name>
    <dbReference type="NCBI Taxonomy" id="343013"/>
    <lineage>
        <taxon>Bacteria</taxon>
        <taxon>Pseudomonadati</taxon>
        <taxon>Pseudomonadota</taxon>
        <taxon>Betaproteobacteria</taxon>
        <taxon>Burkholderiales</taxon>
        <taxon>Comamonadaceae</taxon>
        <taxon>Paenacidovorax</taxon>
    </lineage>
</organism>
<keyword evidence="9" id="KW-1185">Reference proteome</keyword>
<evidence type="ECO:0000313" key="9">
    <source>
        <dbReference type="Proteomes" id="UP000183656"/>
    </source>
</evidence>
<dbReference type="Pfam" id="PF00015">
    <property type="entry name" value="MCPsignal"/>
    <property type="match status" value="1"/>
</dbReference>
<comment type="subcellular location">
    <subcellularLocation>
        <location evidence="1">Membrane</location>
    </subcellularLocation>
</comment>